<evidence type="ECO:0000313" key="1">
    <source>
        <dbReference type="EMBL" id="QMV84338.1"/>
    </source>
</evidence>
<protein>
    <submittedName>
        <fullName evidence="1">XRE family transcriptional regulator</fullName>
    </submittedName>
</protein>
<evidence type="ECO:0000313" key="2">
    <source>
        <dbReference type="Proteomes" id="UP000515570"/>
    </source>
</evidence>
<organism evidence="1 2">
    <name type="scientific">Corynebacterium hindlerae</name>
    <dbReference type="NCBI Taxonomy" id="699041"/>
    <lineage>
        <taxon>Bacteria</taxon>
        <taxon>Bacillati</taxon>
        <taxon>Actinomycetota</taxon>
        <taxon>Actinomycetes</taxon>
        <taxon>Mycobacteriales</taxon>
        <taxon>Corynebacteriaceae</taxon>
        <taxon>Corynebacterium</taxon>
    </lineage>
</organism>
<name>A0A7G5FCJ7_9CORY</name>
<keyword evidence="2" id="KW-1185">Reference proteome</keyword>
<proteinExistence type="predicted"/>
<reference evidence="1 2" key="1">
    <citation type="submission" date="2020-07" db="EMBL/GenBank/DDBJ databases">
        <title>non toxigenic Corynebacterium sp. nov from a clinical source.</title>
        <authorList>
            <person name="Bernier A.-M."/>
            <person name="Bernard K."/>
        </authorList>
    </citation>
    <scope>NUCLEOTIDE SEQUENCE [LARGE SCALE GENOMIC DNA]</scope>
    <source>
        <strain evidence="2">NML 93-0612</strain>
    </source>
</reference>
<dbReference type="RefSeq" id="WP_182385147.1">
    <property type="nucleotide sequence ID" value="NZ_CP059833.1"/>
</dbReference>
<accession>A0A7G5FCJ7</accession>
<dbReference type="Proteomes" id="UP000515570">
    <property type="component" value="Chromosome"/>
</dbReference>
<sequence length="98" mass="11053">MWQPSDKWQRRHTQDHAYRIVVHVPALTDAAWERLRTENEASDDRIDFGGVYLERLTGNEVAAVSGGEDAFDSLDYALNDMLRGAAGDFTVVTEKVLD</sequence>
<gene>
    <name evidence="1" type="ORF">HW450_08125</name>
</gene>
<dbReference type="AlphaFoldDB" id="A0A7G5FCJ7"/>
<dbReference type="EMBL" id="CP059833">
    <property type="protein sequence ID" value="QMV84338.1"/>
    <property type="molecule type" value="Genomic_DNA"/>
</dbReference>